<dbReference type="GO" id="GO:0005829">
    <property type="term" value="C:cytosol"/>
    <property type="evidence" value="ECO:0007669"/>
    <property type="project" value="TreeGrafter"/>
</dbReference>
<dbReference type="PANTHER" id="PTHR23346">
    <property type="entry name" value="TRANSLATIONAL ACTIVATOR GCN1-RELATED"/>
    <property type="match status" value="1"/>
</dbReference>
<dbReference type="InterPro" id="IPR016024">
    <property type="entry name" value="ARM-type_fold"/>
</dbReference>
<dbReference type="GO" id="GO:0034198">
    <property type="term" value="P:cellular response to amino acid starvation"/>
    <property type="evidence" value="ECO:0007669"/>
    <property type="project" value="TreeGrafter"/>
</dbReference>
<feature type="non-terminal residue" evidence="2">
    <location>
        <position position="138"/>
    </location>
</feature>
<accession>A0A1B7N609</accession>
<dbReference type="Proteomes" id="UP000092154">
    <property type="component" value="Unassembled WGS sequence"/>
</dbReference>
<dbReference type="InParanoid" id="A0A1B7N609"/>
<dbReference type="EMBL" id="KV448217">
    <property type="protein sequence ID" value="OAX40296.1"/>
    <property type="molecule type" value="Genomic_DNA"/>
</dbReference>
<dbReference type="AlphaFoldDB" id="A0A1B7N609"/>
<dbReference type="STRING" id="1314800.A0A1B7N609"/>
<reference evidence="2 3" key="1">
    <citation type="submission" date="2016-06" db="EMBL/GenBank/DDBJ databases">
        <title>Comparative genomics of the ectomycorrhizal sister species Rhizopogon vinicolor and Rhizopogon vesiculosus (Basidiomycota: Boletales) reveals a divergence of the mating type B locus.</title>
        <authorList>
            <consortium name="DOE Joint Genome Institute"/>
            <person name="Mujic A.B."/>
            <person name="Kuo A."/>
            <person name="Tritt A."/>
            <person name="Lipzen A."/>
            <person name="Chen C."/>
            <person name="Johnson J."/>
            <person name="Sharma A."/>
            <person name="Barry K."/>
            <person name="Grigoriev I.V."/>
            <person name="Spatafora J.W."/>
        </authorList>
    </citation>
    <scope>NUCLEOTIDE SEQUENCE [LARGE SCALE GENOMIC DNA]</scope>
    <source>
        <strain evidence="2 3">AM-OR11-026</strain>
    </source>
</reference>
<organism evidence="2 3">
    <name type="scientific">Rhizopogon vinicolor AM-OR11-026</name>
    <dbReference type="NCBI Taxonomy" id="1314800"/>
    <lineage>
        <taxon>Eukaryota</taxon>
        <taxon>Fungi</taxon>
        <taxon>Dikarya</taxon>
        <taxon>Basidiomycota</taxon>
        <taxon>Agaricomycotina</taxon>
        <taxon>Agaricomycetes</taxon>
        <taxon>Agaricomycetidae</taxon>
        <taxon>Boletales</taxon>
        <taxon>Suillineae</taxon>
        <taxon>Rhizopogonaceae</taxon>
        <taxon>Rhizopogon</taxon>
    </lineage>
</organism>
<evidence type="ECO:0000256" key="1">
    <source>
        <dbReference type="ARBA" id="ARBA00022737"/>
    </source>
</evidence>
<protein>
    <submittedName>
        <fullName evidence="2">Uncharacterized protein</fullName>
    </submittedName>
</protein>
<dbReference type="InterPro" id="IPR011989">
    <property type="entry name" value="ARM-like"/>
</dbReference>
<dbReference type="GO" id="GO:0019887">
    <property type="term" value="F:protein kinase regulator activity"/>
    <property type="evidence" value="ECO:0007669"/>
    <property type="project" value="TreeGrafter"/>
</dbReference>
<dbReference type="OrthoDB" id="5148094at2759"/>
<name>A0A1B7N609_9AGAM</name>
<dbReference type="Gene3D" id="1.25.10.10">
    <property type="entry name" value="Leucine-rich Repeat Variant"/>
    <property type="match status" value="1"/>
</dbReference>
<evidence type="ECO:0000313" key="3">
    <source>
        <dbReference type="Proteomes" id="UP000092154"/>
    </source>
</evidence>
<evidence type="ECO:0000313" key="2">
    <source>
        <dbReference type="EMBL" id="OAX40296.1"/>
    </source>
</evidence>
<proteinExistence type="predicted"/>
<sequence>MKESSINPFMAHLTGPLIRVATQAIAYSPNVKTATLSVLAYILDRIPSHVKPSFPQLQRMFVKALSNAPSVVVRTRAADAFMRSQPRVDPVFTELVTGARSSEEEIAASFIFALSNIMKSSSGNSGIGLEDEARESCV</sequence>
<gene>
    <name evidence="2" type="ORF">K503DRAFT_845046</name>
</gene>
<keyword evidence="3" id="KW-1185">Reference proteome</keyword>
<dbReference type="SUPFAM" id="SSF48371">
    <property type="entry name" value="ARM repeat"/>
    <property type="match status" value="1"/>
</dbReference>
<keyword evidence="1" id="KW-0677">Repeat</keyword>
<dbReference type="GO" id="GO:0006417">
    <property type="term" value="P:regulation of translation"/>
    <property type="evidence" value="ECO:0007669"/>
    <property type="project" value="TreeGrafter"/>
</dbReference>
<dbReference type="PANTHER" id="PTHR23346:SF7">
    <property type="entry name" value="STALLED RIBOSOME SENSOR GCN1"/>
    <property type="match status" value="1"/>
</dbReference>